<keyword evidence="4" id="KW-0479">Metal-binding</keyword>
<evidence type="ECO:0000313" key="18">
    <source>
        <dbReference type="EnsemblMetazoa" id="GMOY007449-PA"/>
    </source>
</evidence>
<dbReference type="Pfam" id="PF24099">
    <property type="entry name" value="RBD_DGKtheta"/>
    <property type="match status" value="1"/>
</dbReference>
<feature type="compositionally biased region" description="Polar residues" evidence="13">
    <location>
        <begin position="241"/>
        <end position="257"/>
    </location>
</feature>
<dbReference type="GO" id="GO:0007165">
    <property type="term" value="P:signal transduction"/>
    <property type="evidence" value="ECO:0007669"/>
    <property type="project" value="InterPro"/>
</dbReference>
<keyword evidence="3" id="KW-0808">Transferase</keyword>
<dbReference type="InterPro" id="IPR016064">
    <property type="entry name" value="NAD/diacylglycerol_kinase_sf"/>
</dbReference>
<evidence type="ECO:0000313" key="19">
    <source>
        <dbReference type="Proteomes" id="UP000092444"/>
    </source>
</evidence>
<feature type="domain" description="Phorbol-ester/DAG-type" evidence="14">
    <location>
        <begin position="54"/>
        <end position="105"/>
    </location>
</feature>
<dbReference type="GO" id="GO:0016020">
    <property type="term" value="C:membrane"/>
    <property type="evidence" value="ECO:0007669"/>
    <property type="project" value="UniProtKB-SubCell"/>
</dbReference>
<feature type="domain" description="DAGKc" evidence="16">
    <location>
        <begin position="998"/>
        <end position="1136"/>
    </location>
</feature>
<dbReference type="EMBL" id="CCAG010021936">
    <property type="status" value="NOT_ANNOTATED_CDS"/>
    <property type="molecule type" value="Genomic_DNA"/>
</dbReference>
<dbReference type="SMART" id="SM00109">
    <property type="entry name" value="C1"/>
    <property type="match status" value="1"/>
</dbReference>
<dbReference type="GO" id="GO:0005524">
    <property type="term" value="F:ATP binding"/>
    <property type="evidence" value="ECO:0007669"/>
    <property type="project" value="UniProtKB-KW"/>
</dbReference>
<feature type="region of interest" description="Disordered" evidence="13">
    <location>
        <begin position="560"/>
        <end position="580"/>
    </location>
</feature>
<dbReference type="InterPro" id="IPR037607">
    <property type="entry name" value="DGK"/>
</dbReference>
<feature type="region of interest" description="Disordered" evidence="13">
    <location>
        <begin position="703"/>
        <end position="738"/>
    </location>
</feature>
<dbReference type="SUPFAM" id="SSF54236">
    <property type="entry name" value="Ubiquitin-like"/>
    <property type="match status" value="2"/>
</dbReference>
<dbReference type="EC" id="2.7.1.107" evidence="2"/>
<dbReference type="STRING" id="37546.A0A1B0G2B7"/>
<feature type="compositionally biased region" description="Polar residues" evidence="13">
    <location>
        <begin position="456"/>
        <end position="473"/>
    </location>
</feature>
<evidence type="ECO:0000256" key="12">
    <source>
        <dbReference type="PROSITE-ProRule" id="PRU00176"/>
    </source>
</evidence>
<comment type="similarity">
    <text evidence="1">Belongs to the eukaryotic diacylglycerol kinase family.</text>
</comment>
<evidence type="ECO:0000256" key="2">
    <source>
        <dbReference type="ARBA" id="ARBA00012133"/>
    </source>
</evidence>
<feature type="domain" description="RRM" evidence="15">
    <location>
        <begin position="913"/>
        <end position="990"/>
    </location>
</feature>
<dbReference type="GO" id="GO:0004143">
    <property type="term" value="F:ATP-dependent diacylglycerol kinase activity"/>
    <property type="evidence" value="ECO:0007669"/>
    <property type="project" value="UniProtKB-EC"/>
</dbReference>
<dbReference type="PANTHER" id="PTHR11255">
    <property type="entry name" value="DIACYLGLYCEROL KINASE"/>
    <property type="match status" value="1"/>
</dbReference>
<feature type="compositionally biased region" description="Polar residues" evidence="13">
    <location>
        <begin position="1162"/>
        <end position="1171"/>
    </location>
</feature>
<dbReference type="EnsemblMetazoa" id="GMOY007449-RA">
    <property type="protein sequence ID" value="GMOY007449-PA"/>
    <property type="gene ID" value="GMOY007449"/>
</dbReference>
<evidence type="ECO:0000259" key="16">
    <source>
        <dbReference type="PROSITE" id="PS50146"/>
    </source>
</evidence>
<dbReference type="Pfam" id="PF00130">
    <property type="entry name" value="C1_1"/>
    <property type="match status" value="1"/>
</dbReference>
<dbReference type="Proteomes" id="UP000092444">
    <property type="component" value="Unassembled WGS sequence"/>
</dbReference>
<keyword evidence="10" id="KW-0067">ATP-binding</keyword>
<feature type="region of interest" description="Disordered" evidence="13">
    <location>
        <begin position="1140"/>
        <end position="1171"/>
    </location>
</feature>
<dbReference type="GO" id="GO:0008270">
    <property type="term" value="F:zinc ion binding"/>
    <property type="evidence" value="ECO:0007669"/>
    <property type="project" value="UniProtKB-KW"/>
</dbReference>
<feature type="compositionally biased region" description="Low complexity" evidence="13">
    <location>
        <begin position="208"/>
        <end position="218"/>
    </location>
</feature>
<evidence type="ECO:0000259" key="14">
    <source>
        <dbReference type="PROSITE" id="PS50081"/>
    </source>
</evidence>
<evidence type="ECO:0000256" key="3">
    <source>
        <dbReference type="ARBA" id="ARBA00022679"/>
    </source>
</evidence>
<evidence type="ECO:0000256" key="8">
    <source>
        <dbReference type="ARBA" id="ARBA00022777"/>
    </source>
</evidence>
<evidence type="ECO:0000259" key="17">
    <source>
        <dbReference type="PROSITE" id="PS50200"/>
    </source>
</evidence>
<dbReference type="InterPro" id="IPR002219">
    <property type="entry name" value="PKC_DAG/PE"/>
</dbReference>
<keyword evidence="6" id="KW-0547">Nucleotide-binding</keyword>
<dbReference type="GO" id="GO:0003723">
    <property type="term" value="F:RNA binding"/>
    <property type="evidence" value="ECO:0007669"/>
    <property type="project" value="UniProtKB-UniRule"/>
</dbReference>
<keyword evidence="11 12" id="KW-0694">RNA-binding</keyword>
<dbReference type="InterPro" id="IPR017438">
    <property type="entry name" value="ATP-NAD_kinase_N"/>
</dbReference>
<dbReference type="PROSITE" id="PS50200">
    <property type="entry name" value="RA"/>
    <property type="match status" value="1"/>
</dbReference>
<reference evidence="18" key="1">
    <citation type="submission" date="2020-05" db="UniProtKB">
        <authorList>
            <consortium name="EnsemblMetazoa"/>
        </authorList>
    </citation>
    <scope>IDENTIFICATION</scope>
    <source>
        <strain evidence="18">Yale</strain>
    </source>
</reference>
<evidence type="ECO:0000256" key="6">
    <source>
        <dbReference type="ARBA" id="ARBA00022741"/>
    </source>
</evidence>
<keyword evidence="5" id="KW-0677">Repeat</keyword>
<dbReference type="Gene3D" id="3.40.50.10330">
    <property type="entry name" value="Probable inorganic polyphosphate/atp-NAD kinase, domain 1"/>
    <property type="match status" value="1"/>
</dbReference>
<dbReference type="PROSITE" id="PS00479">
    <property type="entry name" value="ZF_DAG_PE_1"/>
    <property type="match status" value="1"/>
</dbReference>
<dbReference type="PROSITE" id="PS50102">
    <property type="entry name" value="RRM"/>
    <property type="match status" value="1"/>
</dbReference>
<dbReference type="Gene3D" id="3.30.60.20">
    <property type="match status" value="1"/>
</dbReference>
<feature type="compositionally biased region" description="Basic and acidic residues" evidence="13">
    <location>
        <begin position="714"/>
        <end position="738"/>
    </location>
</feature>
<name>A0A1B0G2B7_GLOMM</name>
<dbReference type="InterPro" id="IPR056392">
    <property type="entry name" value="DGKtheta_RBD"/>
</dbReference>
<dbReference type="CDD" id="cd17111">
    <property type="entry name" value="RA1_DAGK-theta"/>
    <property type="match status" value="1"/>
</dbReference>
<keyword evidence="19" id="KW-1185">Reference proteome</keyword>
<feature type="compositionally biased region" description="Acidic residues" evidence="13">
    <location>
        <begin position="562"/>
        <end position="580"/>
    </location>
</feature>
<dbReference type="InterPro" id="IPR000504">
    <property type="entry name" value="RRM_dom"/>
</dbReference>
<evidence type="ECO:0000256" key="4">
    <source>
        <dbReference type="ARBA" id="ARBA00022723"/>
    </source>
</evidence>
<dbReference type="InterPro" id="IPR000159">
    <property type="entry name" value="RA_dom"/>
</dbReference>
<dbReference type="SUPFAM" id="SSF54928">
    <property type="entry name" value="RNA-binding domain, RBD"/>
    <property type="match status" value="1"/>
</dbReference>
<feature type="compositionally biased region" description="Low complexity" evidence="13">
    <location>
        <begin position="433"/>
        <end position="455"/>
    </location>
</feature>
<dbReference type="VEuPathDB" id="VectorBase:GMOY007449"/>
<evidence type="ECO:0000256" key="1">
    <source>
        <dbReference type="ARBA" id="ARBA00009280"/>
    </source>
</evidence>
<feature type="region of interest" description="Disordered" evidence="13">
    <location>
        <begin position="201"/>
        <end position="260"/>
    </location>
</feature>
<proteinExistence type="inferred from homology"/>
<dbReference type="FunFam" id="3.40.50.10330:FF:000011">
    <property type="entry name" value="Diacylglycerol kinase"/>
    <property type="match status" value="1"/>
</dbReference>
<dbReference type="SUPFAM" id="SSF111331">
    <property type="entry name" value="NAD kinase/diacylglycerol kinase-like"/>
    <property type="match status" value="1"/>
</dbReference>
<dbReference type="PROSITE" id="PS50081">
    <property type="entry name" value="ZF_DAG_PE_2"/>
    <property type="match status" value="1"/>
</dbReference>
<dbReference type="PANTHER" id="PTHR11255:SF54">
    <property type="entry name" value="DIACYLGLYCEROL KINASE THETA"/>
    <property type="match status" value="1"/>
</dbReference>
<evidence type="ECO:0000256" key="11">
    <source>
        <dbReference type="ARBA" id="ARBA00022884"/>
    </source>
</evidence>
<evidence type="ECO:0000256" key="9">
    <source>
        <dbReference type="ARBA" id="ARBA00022833"/>
    </source>
</evidence>
<sequence>MRFKRCHSVLWYSAMYYKVCDYFAHIECQDFAVPDCTENATYVPGKELLNVKHQHHWREGNLPSTSKCAYCKKNCWSSECLTGYRCEWCGITTHGGCRVYLPTECNFGVLQPIYLPPHSVSIPRTEVPIEAIIGVQVKSKSSLVRDYSCPIYNDYEKQKLVTTKKTTTICSTNVSVAAESAASQLSLRELLSLERQRREQSKQNFFNSSSTAPSSTTSLIYPTIPTYKYNNNGNEKRRRNLSQSSMSSLPRKQTVSNSEDEDVGILSGIDFSDENEFCDIEFHQKSNVRLKQREAAATSGIASDFSVEGACSSQDGGSDMDDDAFFQRGFYEISDTSGEIINTEVVDINLQNLNATTNLHYNNNNNNNKNTSVGKNKKEHNLPLSATTIMGKKSSNDSSLKSVLSSTIATALDATHPSSRKIGATAKLKSMLTPTKSYSKVSSSPNSSDYSLTSPDTTTRSCQQQPSSVNQSKLFREPRQRLHLSSFEARSKKYARFFKRRRSKRSKSSLKAINSNKPNYNLNAISQNIKIIIQDEHGNYHPYDDSNDSLSCEGRRRCNPEASDDCEVDEENDEDDDEDNENILQRYLDNRLKPLSYHSVRQSDDIGYCGYNRNQSQPPSDSKHVFGRFLKRMRRFSIGWRRPHYHKRRARSISEEFSSGDTPCVKDEESSVGKMEALYFGGGVAGVSAGSISVGGAGVSSAAGCSTAGSSTHHRPESSSGHKSDKEKEKKEKEREEKDIETIKVFDGNNSFKRQLYRVIIVPRTYTLEQLLTTALRAFHITRDPSAFYLTDLYAPAGMEDAPLQDPNPVQSLIHLEGKRPAIYLRFHDKDKGHVRVYPGKLQCSLEDPYVSVPVDNTTTIKDLIHRGVTERILCWNERPWDIMKHLGKDSIRQMELMRFYMQYKQDPHGPNVALFVGNLPPGLSQRNYEQILNRYVTDENKFTTIGPIYYEYGSVVLTFEDSQKAVRAFYNLRETIIEDKKLLVLLLPNIEPSMVPSDVRPLLVFVNVKSGGCQGLELISSFRKLLNPFQVFDLDNGGPLPGLYVFRQIANYKILVCGGDGTIGWVLQCLDNVGQDSECSSPPCAIVPLGTGNDLARVLCWGSGYTGGEDPLNLLRDVIDAEEIRLDRWTVVFHPEERPEEPAIKAPSNTTGKKKKAHQAHLSQQTNQHHQLPAISSDISGLLKSVQSLSKKVFFCIPLQVRRSVCVIVRFSASPLLPPVLLSFP</sequence>
<dbReference type="AlphaFoldDB" id="A0A1B0G2B7"/>
<dbReference type="FunFam" id="3.30.60.20:FF:000002">
    <property type="entry name" value="Diacylglycerol kinase"/>
    <property type="match status" value="1"/>
</dbReference>
<dbReference type="Pfam" id="PF00788">
    <property type="entry name" value="RA"/>
    <property type="match status" value="1"/>
</dbReference>
<dbReference type="PROSITE" id="PS50146">
    <property type="entry name" value="DAGK"/>
    <property type="match status" value="1"/>
</dbReference>
<dbReference type="EMBL" id="CCAG010021937">
    <property type="status" value="NOT_ANNOTATED_CDS"/>
    <property type="molecule type" value="Genomic_DNA"/>
</dbReference>
<dbReference type="Pfam" id="PF00781">
    <property type="entry name" value="DAGK_cat"/>
    <property type="match status" value="1"/>
</dbReference>
<feature type="region of interest" description="Disordered" evidence="13">
    <location>
        <begin position="433"/>
        <end position="477"/>
    </location>
</feature>
<evidence type="ECO:0000256" key="7">
    <source>
        <dbReference type="ARBA" id="ARBA00022771"/>
    </source>
</evidence>
<dbReference type="SMART" id="SM00046">
    <property type="entry name" value="DAGKc"/>
    <property type="match status" value="1"/>
</dbReference>
<dbReference type="InterPro" id="IPR035979">
    <property type="entry name" value="RBD_domain_sf"/>
</dbReference>
<dbReference type="SUPFAM" id="SSF57889">
    <property type="entry name" value="Cysteine-rich domain"/>
    <property type="match status" value="1"/>
</dbReference>
<dbReference type="InterPro" id="IPR029071">
    <property type="entry name" value="Ubiquitin-like_domsf"/>
</dbReference>
<evidence type="ECO:0000256" key="5">
    <source>
        <dbReference type="ARBA" id="ARBA00022737"/>
    </source>
</evidence>
<feature type="domain" description="Ras-associating" evidence="17">
    <location>
        <begin position="739"/>
        <end position="830"/>
    </location>
</feature>
<dbReference type="InterPro" id="IPR001206">
    <property type="entry name" value="Diacylglycerol_kinase_cat_dom"/>
</dbReference>
<keyword evidence="7" id="KW-0863">Zinc-finger</keyword>
<accession>A0A1B0G2B7</accession>
<dbReference type="CDD" id="cd20854">
    <property type="entry name" value="C1_DGKtheta_typeV_rpt3"/>
    <property type="match status" value="1"/>
</dbReference>
<protein>
    <recommendedName>
        <fullName evidence="2">diacylglycerol kinase (ATP)</fullName>
        <ecNumber evidence="2">2.7.1.107</ecNumber>
    </recommendedName>
</protein>
<evidence type="ECO:0000256" key="13">
    <source>
        <dbReference type="SAM" id="MobiDB-lite"/>
    </source>
</evidence>
<organism evidence="18 19">
    <name type="scientific">Glossina morsitans morsitans</name>
    <name type="common">Savannah tsetse fly</name>
    <dbReference type="NCBI Taxonomy" id="37546"/>
    <lineage>
        <taxon>Eukaryota</taxon>
        <taxon>Metazoa</taxon>
        <taxon>Ecdysozoa</taxon>
        <taxon>Arthropoda</taxon>
        <taxon>Hexapoda</taxon>
        <taxon>Insecta</taxon>
        <taxon>Pterygota</taxon>
        <taxon>Neoptera</taxon>
        <taxon>Endopterygota</taxon>
        <taxon>Diptera</taxon>
        <taxon>Brachycera</taxon>
        <taxon>Muscomorpha</taxon>
        <taxon>Hippoboscoidea</taxon>
        <taxon>Glossinidae</taxon>
        <taxon>Glossina</taxon>
    </lineage>
</organism>
<dbReference type="InterPro" id="IPR046349">
    <property type="entry name" value="C1-like_sf"/>
</dbReference>
<keyword evidence="9" id="KW-0862">Zinc</keyword>
<evidence type="ECO:0000259" key="15">
    <source>
        <dbReference type="PROSITE" id="PS50102"/>
    </source>
</evidence>
<keyword evidence="8" id="KW-0418">Kinase</keyword>
<evidence type="ECO:0000256" key="10">
    <source>
        <dbReference type="ARBA" id="ARBA00022840"/>
    </source>
</evidence>